<dbReference type="EMBL" id="RAYQ01000004">
    <property type="protein sequence ID" value="RKI92891.1"/>
    <property type="molecule type" value="Genomic_DNA"/>
</dbReference>
<keyword evidence="4" id="KW-1185">Reference proteome</keyword>
<evidence type="ECO:0000313" key="4">
    <source>
        <dbReference type="Proteomes" id="UP000280696"/>
    </source>
</evidence>
<keyword evidence="1" id="KW-0472">Membrane</keyword>
<keyword evidence="1" id="KW-1133">Transmembrane helix</keyword>
<keyword evidence="1" id="KW-0812">Transmembrane</keyword>
<dbReference type="AlphaFoldDB" id="A0A3A9AZC7"/>
<sequence>MICKEIENMIPSFLADDLDTDDLREFMEHVDNCDECMEELSIQFLVLEGLARLETGNVFDLQNELEIRLDEAAHNLKRREGMRGFLYILESLVVIAAAALVALLLIL</sequence>
<evidence type="ECO:0000259" key="2">
    <source>
        <dbReference type="Pfam" id="PF13490"/>
    </source>
</evidence>
<gene>
    <name evidence="3" type="ORF">D7V94_06185</name>
</gene>
<dbReference type="RefSeq" id="WP_120467823.1">
    <property type="nucleotide sequence ID" value="NZ_CATAJS010000005.1"/>
</dbReference>
<name>A0A3A9AZC7_9FIRM</name>
<reference evidence="3 4" key="1">
    <citation type="submission" date="2018-09" db="EMBL/GenBank/DDBJ databases">
        <title>Murine metabolic-syndrome-specific gut microbial biobank.</title>
        <authorList>
            <person name="Liu C."/>
        </authorList>
    </citation>
    <scope>NUCLEOTIDE SEQUENCE [LARGE SCALE GENOMIC DNA]</scope>
    <source>
        <strain evidence="3 4">0.1xD8-82</strain>
    </source>
</reference>
<evidence type="ECO:0000256" key="1">
    <source>
        <dbReference type="SAM" id="Phobius"/>
    </source>
</evidence>
<dbReference type="Proteomes" id="UP000280696">
    <property type="component" value="Unassembled WGS sequence"/>
</dbReference>
<accession>A0A3A9AZC7</accession>
<dbReference type="Pfam" id="PF13490">
    <property type="entry name" value="zf-HC2"/>
    <property type="match status" value="1"/>
</dbReference>
<dbReference type="InterPro" id="IPR027383">
    <property type="entry name" value="Znf_put"/>
</dbReference>
<dbReference type="OrthoDB" id="9808253at2"/>
<feature type="domain" description="Putative zinc-finger" evidence="2">
    <location>
        <begin position="3"/>
        <end position="36"/>
    </location>
</feature>
<protein>
    <recommendedName>
        <fullName evidence="2">Putative zinc-finger domain-containing protein</fullName>
    </recommendedName>
</protein>
<proteinExistence type="predicted"/>
<comment type="caution">
    <text evidence="3">The sequence shown here is derived from an EMBL/GenBank/DDBJ whole genome shotgun (WGS) entry which is preliminary data.</text>
</comment>
<evidence type="ECO:0000313" key="3">
    <source>
        <dbReference type="EMBL" id="RKI92891.1"/>
    </source>
</evidence>
<organism evidence="3 4">
    <name type="scientific">Parablautia intestinalis</name>
    <dbReference type="NCBI Taxonomy" id="2320100"/>
    <lineage>
        <taxon>Bacteria</taxon>
        <taxon>Bacillati</taxon>
        <taxon>Bacillota</taxon>
        <taxon>Clostridia</taxon>
        <taxon>Lachnospirales</taxon>
        <taxon>Lachnospiraceae</taxon>
        <taxon>Parablautia</taxon>
    </lineage>
</organism>
<feature type="transmembrane region" description="Helical" evidence="1">
    <location>
        <begin position="85"/>
        <end position="106"/>
    </location>
</feature>